<dbReference type="GO" id="GO:0005524">
    <property type="term" value="F:ATP binding"/>
    <property type="evidence" value="ECO:0007669"/>
    <property type="project" value="UniProtKB-KW"/>
</dbReference>
<dbReference type="PANTHER" id="PTHR11088">
    <property type="entry name" value="TRNA DIMETHYLALLYLTRANSFERASE"/>
    <property type="match status" value="1"/>
</dbReference>
<dbReference type="Gene3D" id="3.40.50.300">
    <property type="entry name" value="P-loop containing nucleotide triphosphate hydrolases"/>
    <property type="match status" value="1"/>
</dbReference>
<feature type="region of interest" description="Disordered" evidence="5">
    <location>
        <begin position="195"/>
        <end position="221"/>
    </location>
</feature>
<evidence type="ECO:0000256" key="1">
    <source>
        <dbReference type="ARBA" id="ARBA00005842"/>
    </source>
</evidence>
<accession>A0A212F811</accession>
<dbReference type="KEGG" id="dpl:KGM_212324"/>
<keyword evidence="4" id="KW-0067">ATP-binding</keyword>
<organism evidence="6 7">
    <name type="scientific">Danaus plexippus plexippus</name>
    <dbReference type="NCBI Taxonomy" id="278856"/>
    <lineage>
        <taxon>Eukaryota</taxon>
        <taxon>Metazoa</taxon>
        <taxon>Ecdysozoa</taxon>
        <taxon>Arthropoda</taxon>
        <taxon>Hexapoda</taxon>
        <taxon>Insecta</taxon>
        <taxon>Pterygota</taxon>
        <taxon>Neoptera</taxon>
        <taxon>Endopterygota</taxon>
        <taxon>Lepidoptera</taxon>
        <taxon>Glossata</taxon>
        <taxon>Ditrysia</taxon>
        <taxon>Papilionoidea</taxon>
        <taxon>Nymphalidae</taxon>
        <taxon>Danainae</taxon>
        <taxon>Danaini</taxon>
        <taxon>Danaina</taxon>
        <taxon>Danaus</taxon>
        <taxon>Danaus</taxon>
    </lineage>
</organism>
<reference evidence="6 7" key="1">
    <citation type="journal article" date="2011" name="Cell">
        <title>The monarch butterfly genome yields insights into long-distance migration.</title>
        <authorList>
            <person name="Zhan S."/>
            <person name="Merlin C."/>
            <person name="Boore J.L."/>
            <person name="Reppert S.M."/>
        </authorList>
    </citation>
    <scope>NUCLEOTIDE SEQUENCE [LARGE SCALE GENOMIC DNA]</scope>
    <source>
        <strain evidence="6">F-2</strain>
    </source>
</reference>
<evidence type="ECO:0000256" key="4">
    <source>
        <dbReference type="ARBA" id="ARBA00022840"/>
    </source>
</evidence>
<dbReference type="Proteomes" id="UP000007151">
    <property type="component" value="Unassembled WGS sequence"/>
</dbReference>
<dbReference type="Pfam" id="PF01745">
    <property type="entry name" value="IPT"/>
    <property type="match status" value="1"/>
</dbReference>
<dbReference type="GO" id="GO:0052381">
    <property type="term" value="F:tRNA dimethylallyltransferase activity"/>
    <property type="evidence" value="ECO:0007669"/>
    <property type="project" value="TreeGrafter"/>
</dbReference>
<evidence type="ECO:0000256" key="5">
    <source>
        <dbReference type="SAM" id="MobiDB-lite"/>
    </source>
</evidence>
<evidence type="ECO:0000256" key="2">
    <source>
        <dbReference type="ARBA" id="ARBA00022679"/>
    </source>
</evidence>
<dbReference type="AlphaFoldDB" id="A0A212F811"/>
<dbReference type="GO" id="GO:0005739">
    <property type="term" value="C:mitochondrion"/>
    <property type="evidence" value="ECO:0007669"/>
    <property type="project" value="TreeGrafter"/>
</dbReference>
<keyword evidence="3" id="KW-0547">Nucleotide-binding</keyword>
<evidence type="ECO:0000313" key="7">
    <source>
        <dbReference type="Proteomes" id="UP000007151"/>
    </source>
</evidence>
<dbReference type="STRING" id="278856.A0A212F811"/>
<dbReference type="EMBL" id="AGBW02009812">
    <property type="protein sequence ID" value="OWR49870.1"/>
    <property type="molecule type" value="Genomic_DNA"/>
</dbReference>
<evidence type="ECO:0000313" key="6">
    <source>
        <dbReference type="EMBL" id="OWR49870.1"/>
    </source>
</evidence>
<dbReference type="GO" id="GO:0006400">
    <property type="term" value="P:tRNA modification"/>
    <property type="evidence" value="ECO:0007669"/>
    <property type="project" value="TreeGrafter"/>
</dbReference>
<gene>
    <name evidence="6" type="ORF">KGM_212324</name>
</gene>
<dbReference type="InParanoid" id="A0A212F811"/>
<evidence type="ECO:0000256" key="3">
    <source>
        <dbReference type="ARBA" id="ARBA00022741"/>
    </source>
</evidence>
<sequence length="340" mass="38300">MVVILGATGTGKTKLGLELAQRFGTEIISADSMQASEATLVYLSCSTIEYSHSLIWPEPVRDGSRILEQRIGLNLFSNSGFVTDSQNIYKGLDIVTAKASPQERELVKHHLLDILEPHQNFTVVDFRNRALSIIGNLTEQGKIPIVVGGTNYYIESIVYNILVEDMNDPEALLWDKSKRKRNFAEDFDEMPIKKAALDPSDGAGDSLVPESDGEVNSDVKTNSNSIDVSKLKEDVDNERKFTNEEIHERLKAVDPVMASRLHPNNRRKVLRSIEVWLKTGRRHSDILEEQKTSEGRLRRPGSTIVLWLKCDQVCKKRKQRGHLRAEIGRWCACASALRYA</sequence>
<dbReference type="Gene3D" id="1.10.20.140">
    <property type="match status" value="1"/>
</dbReference>
<name>A0A212F811_DANPL</name>
<dbReference type="PANTHER" id="PTHR11088:SF89">
    <property type="entry name" value="TRNA DIMETHYLALLYLTRANSFERASE"/>
    <property type="match status" value="1"/>
</dbReference>
<dbReference type="Pfam" id="PF01715">
    <property type="entry name" value="IPPT"/>
    <property type="match status" value="2"/>
</dbReference>
<dbReference type="InterPro" id="IPR039657">
    <property type="entry name" value="Dimethylallyltransferase"/>
</dbReference>
<keyword evidence="7" id="KW-1185">Reference proteome</keyword>
<comment type="similarity">
    <text evidence="1">Belongs to the IPP transferase family.</text>
</comment>
<comment type="caution">
    <text evidence="6">The sequence shown here is derived from an EMBL/GenBank/DDBJ whole genome shotgun (WGS) entry which is preliminary data.</text>
</comment>
<keyword evidence="2" id="KW-0808">Transferase</keyword>
<dbReference type="eggNOG" id="KOG1384">
    <property type="taxonomic scope" value="Eukaryota"/>
</dbReference>
<proteinExistence type="inferred from homology"/>
<dbReference type="SUPFAM" id="SSF52540">
    <property type="entry name" value="P-loop containing nucleoside triphosphate hydrolases"/>
    <property type="match status" value="1"/>
</dbReference>
<protein>
    <submittedName>
        <fullName evidence="6">tRNA dimethylallyltransferase</fullName>
    </submittedName>
</protein>
<dbReference type="InterPro" id="IPR027417">
    <property type="entry name" value="P-loop_NTPase"/>
</dbReference>